<dbReference type="Proteomes" id="UP001142057">
    <property type="component" value="Unassembled WGS sequence"/>
</dbReference>
<dbReference type="RefSeq" id="WP_259826784.1">
    <property type="nucleotide sequence ID" value="NZ_JANZQH010000001.1"/>
</dbReference>
<name>A0ABT2IC26_9FLAO</name>
<accession>A0ABT2IC26</accession>
<keyword evidence="2" id="KW-1185">Reference proteome</keyword>
<reference evidence="1" key="1">
    <citation type="submission" date="2022-08" db="EMBL/GenBank/DDBJ databases">
        <title>Chryseobacterium antibioticum,isolated from the rhizosphere soil of Pyrola in Tibet.</title>
        <authorList>
            <person name="Kan Y."/>
        </authorList>
    </citation>
    <scope>NUCLEOTIDE SEQUENCE</scope>
    <source>
        <strain evidence="1">Pc2-12</strain>
    </source>
</reference>
<proteinExistence type="predicted"/>
<evidence type="ECO:0000313" key="2">
    <source>
        <dbReference type="Proteomes" id="UP001142057"/>
    </source>
</evidence>
<comment type="caution">
    <text evidence="1">The sequence shown here is derived from an EMBL/GenBank/DDBJ whole genome shotgun (WGS) entry which is preliminary data.</text>
</comment>
<sequence>MQDAKNQSYISDANGCDCNNFFRRADMVPKCQVHSNISQVQQVVTSEKYPVDSKAHLLIMKEVFQIGLSGLKASSSHIYSNVRADRKENEV</sequence>
<dbReference type="EMBL" id="JANZQH010000001">
    <property type="protein sequence ID" value="MCT2406173.1"/>
    <property type="molecule type" value="Genomic_DNA"/>
</dbReference>
<evidence type="ECO:0000313" key="1">
    <source>
        <dbReference type="EMBL" id="MCT2406173.1"/>
    </source>
</evidence>
<protein>
    <submittedName>
        <fullName evidence="1">Uncharacterized protein</fullName>
    </submittedName>
</protein>
<organism evidence="1 2">
    <name type="scientific">Chryseobacterium pyrolae</name>
    <dbReference type="NCBI Taxonomy" id="2987481"/>
    <lineage>
        <taxon>Bacteria</taxon>
        <taxon>Pseudomonadati</taxon>
        <taxon>Bacteroidota</taxon>
        <taxon>Flavobacteriia</taxon>
        <taxon>Flavobacteriales</taxon>
        <taxon>Weeksellaceae</taxon>
        <taxon>Chryseobacterium group</taxon>
        <taxon>Chryseobacterium</taxon>
    </lineage>
</organism>
<gene>
    <name evidence="1" type="ORF">NZD88_01220</name>
</gene>